<gene>
    <name evidence="3" type="ORF">JYK14_00625</name>
</gene>
<dbReference type="Proteomes" id="UP001523392">
    <property type="component" value="Unassembled WGS sequence"/>
</dbReference>
<comment type="caution">
    <text evidence="3">The sequence shown here is derived from an EMBL/GenBank/DDBJ whole genome shotgun (WGS) entry which is preliminary data.</text>
</comment>
<accession>A0ABT1CYE0</accession>
<sequence>MPWLLLTLALLLAPFGALRPVAAALLPICTAEGGVRLVPDPDAPAPPHAVHCDACLVAAPALPVPPILLAGPREARRAAPASPEWPMAPGEAPAGKARAPPGI</sequence>
<dbReference type="RefSeq" id="WP_252951272.1">
    <property type="nucleotide sequence ID" value="NZ_JAFIRR010000005.1"/>
</dbReference>
<reference evidence="3 4" key="1">
    <citation type="submission" date="2021-12" db="EMBL/GenBank/DDBJ databases">
        <title>Siccirubricoccus leaddurans sp. nov., a high concentration Zn2+ tolerance bacterium.</title>
        <authorList>
            <person name="Cao Y."/>
        </authorList>
    </citation>
    <scope>NUCLEOTIDE SEQUENCE [LARGE SCALE GENOMIC DNA]</scope>
    <source>
        <strain evidence="3 4">KC 17139</strain>
    </source>
</reference>
<evidence type="ECO:0000256" key="2">
    <source>
        <dbReference type="SAM" id="SignalP"/>
    </source>
</evidence>
<organism evidence="3 4">
    <name type="scientific">Siccirubricoccus soli</name>
    <dbReference type="NCBI Taxonomy" id="2899147"/>
    <lineage>
        <taxon>Bacteria</taxon>
        <taxon>Pseudomonadati</taxon>
        <taxon>Pseudomonadota</taxon>
        <taxon>Alphaproteobacteria</taxon>
        <taxon>Acetobacterales</taxon>
        <taxon>Roseomonadaceae</taxon>
        <taxon>Siccirubricoccus</taxon>
    </lineage>
</organism>
<feature type="signal peptide" evidence="2">
    <location>
        <begin position="1"/>
        <end position="19"/>
    </location>
</feature>
<protein>
    <recommendedName>
        <fullName evidence="5">DUF2946 domain-containing protein</fullName>
    </recommendedName>
</protein>
<name>A0ABT1CYE0_9PROT</name>
<keyword evidence="2" id="KW-0732">Signal</keyword>
<feature type="compositionally biased region" description="Low complexity" evidence="1">
    <location>
        <begin position="73"/>
        <end position="82"/>
    </location>
</feature>
<evidence type="ECO:0008006" key="5">
    <source>
        <dbReference type="Google" id="ProtNLM"/>
    </source>
</evidence>
<dbReference type="EMBL" id="JAFIRR010000005">
    <property type="protein sequence ID" value="MCO6414684.1"/>
    <property type="molecule type" value="Genomic_DNA"/>
</dbReference>
<evidence type="ECO:0000313" key="3">
    <source>
        <dbReference type="EMBL" id="MCO6414684.1"/>
    </source>
</evidence>
<feature type="chain" id="PRO_5045248442" description="DUF2946 domain-containing protein" evidence="2">
    <location>
        <begin position="20"/>
        <end position="103"/>
    </location>
</feature>
<proteinExistence type="predicted"/>
<evidence type="ECO:0000313" key="4">
    <source>
        <dbReference type="Proteomes" id="UP001523392"/>
    </source>
</evidence>
<keyword evidence="4" id="KW-1185">Reference proteome</keyword>
<evidence type="ECO:0000256" key="1">
    <source>
        <dbReference type="SAM" id="MobiDB-lite"/>
    </source>
</evidence>
<feature type="region of interest" description="Disordered" evidence="1">
    <location>
        <begin position="73"/>
        <end position="103"/>
    </location>
</feature>